<sequence length="134" mass="15266">NSKAYINLNVKLGGLGPDYEAIKEKVKKLKQQKEYAKQIKEHNMKSIASVQRSPTKPQVVSSVSRQRALEYAKKIPRPKTFTARQSDEEVKEERVLPQTLKGNSLPQIASLETLQSRHEKEKQVVAAFRALRIL</sequence>
<protein>
    <submittedName>
        <fullName evidence="1">JHY protein</fullName>
    </submittedName>
</protein>
<name>A0A7L4I9L1_SCOUM</name>
<keyword evidence="2" id="KW-1185">Reference proteome</keyword>
<accession>A0A7L4I9L1</accession>
<proteinExistence type="predicted"/>
<organism evidence="1 2">
    <name type="scientific">Scopus umbretta</name>
    <name type="common">Hammerkop</name>
    <dbReference type="NCBI Taxonomy" id="33581"/>
    <lineage>
        <taxon>Eukaryota</taxon>
        <taxon>Metazoa</taxon>
        <taxon>Chordata</taxon>
        <taxon>Craniata</taxon>
        <taxon>Vertebrata</taxon>
        <taxon>Euteleostomi</taxon>
        <taxon>Archelosauria</taxon>
        <taxon>Archosauria</taxon>
        <taxon>Dinosauria</taxon>
        <taxon>Saurischia</taxon>
        <taxon>Theropoda</taxon>
        <taxon>Coelurosauria</taxon>
        <taxon>Aves</taxon>
        <taxon>Neognathae</taxon>
        <taxon>Neoaves</taxon>
        <taxon>Aequornithes</taxon>
        <taxon>Pelecaniformes</taxon>
        <taxon>Scopidae</taxon>
        <taxon>Scopus</taxon>
    </lineage>
</organism>
<comment type="caution">
    <text evidence="1">The sequence shown here is derived from an EMBL/GenBank/DDBJ whole genome shotgun (WGS) entry which is preliminary data.</text>
</comment>
<dbReference type="PANTHER" id="PTHR14726:SF1">
    <property type="entry name" value="JHY PROTEIN HOMOLOG"/>
    <property type="match status" value="1"/>
</dbReference>
<evidence type="ECO:0000313" key="1">
    <source>
        <dbReference type="EMBL" id="NXX61743.1"/>
    </source>
</evidence>
<dbReference type="OrthoDB" id="10057281at2759"/>
<feature type="non-terminal residue" evidence="1">
    <location>
        <position position="134"/>
    </location>
</feature>
<feature type="non-terminal residue" evidence="1">
    <location>
        <position position="1"/>
    </location>
</feature>
<dbReference type="AlphaFoldDB" id="A0A7L4I9L1"/>
<dbReference type="Pfam" id="PF15261">
    <property type="entry name" value="JHY"/>
    <property type="match status" value="1"/>
</dbReference>
<gene>
    <name evidence="1" type="primary">Jhy_1</name>
    <name evidence="1" type="ORF">SCOUMB_R00704</name>
</gene>
<dbReference type="PANTHER" id="PTHR14726">
    <property type="entry name" value="JHY PROTEIN HOMOLOG"/>
    <property type="match status" value="1"/>
</dbReference>
<dbReference type="InterPro" id="IPR027968">
    <property type="entry name" value="JHY"/>
</dbReference>
<dbReference type="GO" id="GO:0035082">
    <property type="term" value="P:axoneme assembly"/>
    <property type="evidence" value="ECO:0007669"/>
    <property type="project" value="TreeGrafter"/>
</dbReference>
<reference evidence="1 2" key="1">
    <citation type="submission" date="2020-02" db="EMBL/GenBank/DDBJ databases">
        <title>Bird 10,000 Genomes (B10K) Project - Family phase.</title>
        <authorList>
            <person name="Zhang G."/>
        </authorList>
    </citation>
    <scope>NUCLEOTIDE SEQUENCE [LARGE SCALE GENOMIC DNA]</scope>
    <source>
        <strain evidence="1">B10K-DU-002-70</strain>
        <tissue evidence="1">Muscle</tissue>
    </source>
</reference>
<evidence type="ECO:0000313" key="2">
    <source>
        <dbReference type="Proteomes" id="UP000539032"/>
    </source>
</evidence>
<dbReference type="EMBL" id="VZTL01066158">
    <property type="protein sequence ID" value="NXX61743.1"/>
    <property type="molecule type" value="Genomic_DNA"/>
</dbReference>
<dbReference type="Proteomes" id="UP000539032">
    <property type="component" value="Unassembled WGS sequence"/>
</dbReference>